<evidence type="ECO:0000259" key="3">
    <source>
        <dbReference type="Pfam" id="PF14371"/>
    </source>
</evidence>
<gene>
    <name evidence="4" type="ORF">ENS29_11510</name>
</gene>
<feature type="domain" description="DUF4412" evidence="3">
    <location>
        <begin position="75"/>
        <end position="265"/>
    </location>
</feature>
<name>A0A7C4VQQ0_9BACT</name>
<proteinExistence type="predicted"/>
<keyword evidence="2" id="KW-0472">Membrane</keyword>
<keyword evidence="2" id="KW-0812">Transmembrane</keyword>
<protein>
    <submittedName>
        <fullName evidence="4">DUF4412 domain-containing protein</fullName>
    </submittedName>
</protein>
<dbReference type="InterPro" id="IPR025524">
    <property type="entry name" value="DUF4412"/>
</dbReference>
<keyword evidence="2" id="KW-1133">Transmembrane helix</keyword>
<dbReference type="AlphaFoldDB" id="A0A7C4VQQ0"/>
<accession>A0A7C4VQQ0</accession>
<reference evidence="4" key="1">
    <citation type="journal article" date="2020" name="mSystems">
        <title>Genome- and Community-Level Interaction Insights into Carbon Utilization and Element Cycling Functions of Hydrothermarchaeota in Hydrothermal Sediment.</title>
        <authorList>
            <person name="Zhou Z."/>
            <person name="Liu Y."/>
            <person name="Xu W."/>
            <person name="Pan J."/>
            <person name="Luo Z.H."/>
            <person name="Li M."/>
        </authorList>
    </citation>
    <scope>NUCLEOTIDE SEQUENCE [LARGE SCALE GENOMIC DNA]</scope>
    <source>
        <strain evidence="4">SpSt-477</strain>
    </source>
</reference>
<dbReference type="Pfam" id="PF14371">
    <property type="entry name" value="DUF4412"/>
    <property type="match status" value="1"/>
</dbReference>
<evidence type="ECO:0000313" key="4">
    <source>
        <dbReference type="EMBL" id="HGU33471.1"/>
    </source>
</evidence>
<evidence type="ECO:0000256" key="2">
    <source>
        <dbReference type="SAM" id="Phobius"/>
    </source>
</evidence>
<feature type="region of interest" description="Disordered" evidence="1">
    <location>
        <begin position="263"/>
        <end position="284"/>
    </location>
</feature>
<comment type="caution">
    <text evidence="4">The sequence shown here is derived from an EMBL/GenBank/DDBJ whole genome shotgun (WGS) entry which is preliminary data.</text>
</comment>
<organism evidence="4">
    <name type="scientific">Desulfatirhabdium butyrativorans</name>
    <dbReference type="NCBI Taxonomy" id="340467"/>
    <lineage>
        <taxon>Bacteria</taxon>
        <taxon>Pseudomonadati</taxon>
        <taxon>Thermodesulfobacteriota</taxon>
        <taxon>Desulfobacteria</taxon>
        <taxon>Desulfobacterales</taxon>
        <taxon>Desulfatirhabdiaceae</taxon>
        <taxon>Desulfatirhabdium</taxon>
    </lineage>
</organism>
<sequence>MTCCRISGLSLKDFPAWEDRSNAVQSNTERNALMNARRKNGWWMGMGLLMLLLLFGSAAWADIYWEAIQETKGMTHQPDSTGTIKNYMTAKAFRIEHEEGITIMDFESKMIYQIDPASKTYHQVDMTRMGQPPSEMKGEKAEAAQKMMKGMMSTIQVTPTQEKKQIAGYDCQKYLVSMMMMQSEYWLSKAVPGYAEIKEIGKKMKSLFESNPMVQQMNIAGMMDKLDGFPVQTVMHMMNGTMTTTLKRIETKPLDPSLFKVPAGYTLSQEPSHPMPPSKKMKRP</sequence>
<feature type="transmembrane region" description="Helical" evidence="2">
    <location>
        <begin position="42"/>
        <end position="65"/>
    </location>
</feature>
<dbReference type="EMBL" id="DSUH01000265">
    <property type="protein sequence ID" value="HGU33471.1"/>
    <property type="molecule type" value="Genomic_DNA"/>
</dbReference>
<evidence type="ECO:0000256" key="1">
    <source>
        <dbReference type="SAM" id="MobiDB-lite"/>
    </source>
</evidence>